<organism evidence="1 2">
    <name type="scientific">Aromia moschata</name>
    <dbReference type="NCBI Taxonomy" id="1265417"/>
    <lineage>
        <taxon>Eukaryota</taxon>
        <taxon>Metazoa</taxon>
        <taxon>Ecdysozoa</taxon>
        <taxon>Arthropoda</taxon>
        <taxon>Hexapoda</taxon>
        <taxon>Insecta</taxon>
        <taxon>Pterygota</taxon>
        <taxon>Neoptera</taxon>
        <taxon>Endopterygota</taxon>
        <taxon>Coleoptera</taxon>
        <taxon>Polyphaga</taxon>
        <taxon>Cucujiformia</taxon>
        <taxon>Chrysomeloidea</taxon>
        <taxon>Cerambycidae</taxon>
        <taxon>Cerambycinae</taxon>
        <taxon>Callichromatini</taxon>
        <taxon>Aromia</taxon>
    </lineage>
</organism>
<evidence type="ECO:0008006" key="3">
    <source>
        <dbReference type="Google" id="ProtNLM"/>
    </source>
</evidence>
<dbReference type="PANTHER" id="PTHR46599">
    <property type="entry name" value="PIGGYBAC TRANSPOSABLE ELEMENT-DERIVED PROTEIN 4"/>
    <property type="match status" value="1"/>
</dbReference>
<comment type="caution">
    <text evidence="1">The sequence shown here is derived from an EMBL/GenBank/DDBJ whole genome shotgun (WGS) entry which is preliminary data.</text>
</comment>
<keyword evidence="2" id="KW-1185">Reference proteome</keyword>
<dbReference type="EMBL" id="JAPWTK010001419">
    <property type="protein sequence ID" value="KAJ8932574.1"/>
    <property type="molecule type" value="Genomic_DNA"/>
</dbReference>
<proteinExistence type="predicted"/>
<reference evidence="1" key="1">
    <citation type="journal article" date="2023" name="Insect Mol. Biol.">
        <title>Genome sequencing provides insights into the evolution of gene families encoding plant cell wall-degrading enzymes in longhorned beetles.</title>
        <authorList>
            <person name="Shin N.R."/>
            <person name="Okamura Y."/>
            <person name="Kirsch R."/>
            <person name="Pauchet Y."/>
        </authorList>
    </citation>
    <scope>NUCLEOTIDE SEQUENCE</scope>
    <source>
        <strain evidence="1">AMC_N1</strain>
    </source>
</reference>
<sequence length="170" mass="19529">MGGVDRVDQHLADYSLPAKERQEILQKLFFHLLDLALWNSFIVYRKCGGNKSALVYRMDLIQQIMEKYHQTEFSCRRGRPSANLTPLRLTGRHFPEYIPATEKKKNPTRQCGICSRVRDARGKKSAEKLAITAQIVICHSVLLLVLDNVGLRTVLPEIQEERIIGYFSKT</sequence>
<dbReference type="Proteomes" id="UP001162162">
    <property type="component" value="Unassembled WGS sequence"/>
</dbReference>
<accession>A0AAV8X0X0</accession>
<gene>
    <name evidence="1" type="ORF">NQ318_020683</name>
</gene>
<evidence type="ECO:0000313" key="1">
    <source>
        <dbReference type="EMBL" id="KAJ8932574.1"/>
    </source>
</evidence>
<name>A0AAV8X0X0_9CUCU</name>
<protein>
    <recommendedName>
        <fullName evidence="3">PiggyBac transposable element-derived protein domain-containing protein</fullName>
    </recommendedName>
</protein>
<dbReference type="PANTHER" id="PTHR46599:SF3">
    <property type="entry name" value="PIGGYBAC TRANSPOSABLE ELEMENT-DERIVED PROTEIN 4"/>
    <property type="match status" value="1"/>
</dbReference>
<evidence type="ECO:0000313" key="2">
    <source>
        <dbReference type="Proteomes" id="UP001162162"/>
    </source>
</evidence>
<dbReference type="AlphaFoldDB" id="A0AAV8X0X0"/>